<keyword evidence="1" id="KW-0963">Cytoplasm</keyword>
<dbReference type="InterPro" id="IPR001238">
    <property type="entry name" value="DNA-binding_RecF"/>
</dbReference>
<dbReference type="GO" id="GO:0006302">
    <property type="term" value="P:double-strand break repair"/>
    <property type="evidence" value="ECO:0007669"/>
    <property type="project" value="InterPro"/>
</dbReference>
<dbReference type="NCBIfam" id="TIGR00611">
    <property type="entry name" value="recf"/>
    <property type="match status" value="1"/>
</dbReference>
<dbReference type="PANTHER" id="PTHR32182">
    <property type="entry name" value="DNA REPLICATION AND REPAIR PROTEIN RECF"/>
    <property type="match status" value="1"/>
</dbReference>
<evidence type="ECO:0000256" key="3">
    <source>
        <dbReference type="ARBA" id="ARBA00022741"/>
    </source>
</evidence>
<dbReference type="GO" id="GO:0016887">
    <property type="term" value="F:ATP hydrolysis activity"/>
    <property type="evidence" value="ECO:0007669"/>
    <property type="project" value="InterPro"/>
</dbReference>
<evidence type="ECO:0000256" key="5">
    <source>
        <dbReference type="ARBA" id="ARBA00023125"/>
    </source>
</evidence>
<dbReference type="GO" id="GO:0000731">
    <property type="term" value="P:DNA synthesis involved in DNA repair"/>
    <property type="evidence" value="ECO:0007669"/>
    <property type="project" value="TreeGrafter"/>
</dbReference>
<feature type="domain" description="Rad50/SbcC-type AAA" evidence="6">
    <location>
        <begin position="7"/>
        <end position="46"/>
    </location>
</feature>
<protein>
    <submittedName>
        <fullName evidence="7">DNA recombination and repair protein RecF</fullName>
    </submittedName>
</protein>
<dbReference type="GO" id="GO:0003697">
    <property type="term" value="F:single-stranded DNA binding"/>
    <property type="evidence" value="ECO:0007669"/>
    <property type="project" value="InterPro"/>
</dbReference>
<keyword evidence="4" id="KW-0067">ATP-binding</keyword>
<evidence type="ECO:0000313" key="7">
    <source>
        <dbReference type="EMBL" id="VAW02811.1"/>
    </source>
</evidence>
<keyword evidence="5" id="KW-0238">DNA-binding</keyword>
<proteinExistence type="inferred from homology"/>
<keyword evidence="3" id="KW-0547">Nucleotide-binding</keyword>
<dbReference type="Gene3D" id="3.40.50.300">
    <property type="entry name" value="P-loop containing nucleotide triphosphate hydrolases"/>
    <property type="match status" value="1"/>
</dbReference>
<dbReference type="InterPro" id="IPR027417">
    <property type="entry name" value="P-loop_NTPase"/>
</dbReference>
<dbReference type="Pfam" id="PF13476">
    <property type="entry name" value="AAA_23"/>
    <property type="match status" value="1"/>
</dbReference>
<gene>
    <name evidence="7" type="ORF">MNBD_ACTINO01-1977</name>
</gene>
<dbReference type="HAMAP" id="MF_00365">
    <property type="entry name" value="RecF"/>
    <property type="match status" value="1"/>
</dbReference>
<dbReference type="EMBL" id="UOEI01000342">
    <property type="protein sequence ID" value="VAW02811.1"/>
    <property type="molecule type" value="Genomic_DNA"/>
</dbReference>
<evidence type="ECO:0000256" key="4">
    <source>
        <dbReference type="ARBA" id="ARBA00022840"/>
    </source>
</evidence>
<dbReference type="GO" id="GO:0006260">
    <property type="term" value="P:DNA replication"/>
    <property type="evidence" value="ECO:0007669"/>
    <property type="project" value="UniProtKB-KW"/>
</dbReference>
<dbReference type="InterPro" id="IPR042174">
    <property type="entry name" value="RecF_2"/>
</dbReference>
<evidence type="ECO:0000259" key="6">
    <source>
        <dbReference type="Pfam" id="PF13476"/>
    </source>
</evidence>
<keyword evidence="2" id="KW-0235">DNA replication</keyword>
<feature type="non-terminal residue" evidence="7">
    <location>
        <position position="269"/>
    </location>
</feature>
<reference evidence="7" key="1">
    <citation type="submission" date="2018-06" db="EMBL/GenBank/DDBJ databases">
        <authorList>
            <person name="Zhirakovskaya E."/>
        </authorList>
    </citation>
    <scope>NUCLEOTIDE SEQUENCE</scope>
</reference>
<dbReference type="AlphaFoldDB" id="A0A3B0S9D7"/>
<dbReference type="Gene3D" id="1.20.1050.90">
    <property type="entry name" value="RecF/RecN/SMC, N-terminal domain"/>
    <property type="match status" value="1"/>
</dbReference>
<sequence>MHLVWMELKDLRSYETLRFEPVPGVNVLVGDNGAGKTSVLEAIGYLGTMRSFRSVPDTALVRDGADAAVLRGGVGGGATELTVEVEIPAKGRRAILVNGKRPKRVRDVLLSVPVVAFLPDDLDVVKRGPGMRRDYLDDLASRLWPQAGADLSDYERALRQRNSLIKQGGRHTDPVSLDVWDERLADAGARVLIHRRSVTAELQDEMMEAYHVVGGSGVLRWEYLSGWVSDGEPDLTELVEALRSSLQERRHRDLEIRTTTVGPHRDEPD</sequence>
<evidence type="ECO:0000256" key="1">
    <source>
        <dbReference type="ARBA" id="ARBA00022490"/>
    </source>
</evidence>
<name>A0A3B0S9D7_9ZZZZ</name>
<dbReference type="PANTHER" id="PTHR32182:SF0">
    <property type="entry name" value="DNA REPLICATION AND REPAIR PROTEIN RECF"/>
    <property type="match status" value="1"/>
</dbReference>
<dbReference type="InterPro" id="IPR038729">
    <property type="entry name" value="Rad50/SbcC_AAA"/>
</dbReference>
<accession>A0A3B0S9D7</accession>
<organism evidence="7">
    <name type="scientific">hydrothermal vent metagenome</name>
    <dbReference type="NCBI Taxonomy" id="652676"/>
    <lineage>
        <taxon>unclassified sequences</taxon>
        <taxon>metagenomes</taxon>
        <taxon>ecological metagenomes</taxon>
    </lineage>
</organism>
<dbReference type="GO" id="GO:0005524">
    <property type="term" value="F:ATP binding"/>
    <property type="evidence" value="ECO:0007669"/>
    <property type="project" value="UniProtKB-KW"/>
</dbReference>
<evidence type="ECO:0000256" key="2">
    <source>
        <dbReference type="ARBA" id="ARBA00022705"/>
    </source>
</evidence>
<dbReference type="SUPFAM" id="SSF52540">
    <property type="entry name" value="P-loop containing nucleoside triphosphate hydrolases"/>
    <property type="match status" value="1"/>
</dbReference>